<dbReference type="Gene3D" id="3.30.70.1320">
    <property type="entry name" value="Multidrug efflux transporter AcrB pore domain like"/>
    <property type="match status" value="1"/>
</dbReference>
<feature type="transmembrane region" description="Helical" evidence="8">
    <location>
        <begin position="360"/>
        <end position="380"/>
    </location>
</feature>
<dbReference type="AlphaFoldDB" id="A0A4Q2U955"/>
<feature type="transmembrane region" description="Helical" evidence="8">
    <location>
        <begin position="920"/>
        <end position="946"/>
    </location>
</feature>
<dbReference type="Gene3D" id="1.20.1640.10">
    <property type="entry name" value="Multidrug efflux transporter AcrB transmembrane domain"/>
    <property type="match status" value="2"/>
</dbReference>
<reference evidence="9 10" key="1">
    <citation type="submission" date="2018-12" db="EMBL/GenBank/DDBJ databases">
        <authorList>
            <person name="Grouzdev D.S."/>
            <person name="Krutkina M.S."/>
        </authorList>
    </citation>
    <scope>NUCLEOTIDE SEQUENCE [LARGE SCALE GENOMIC DNA]</scope>
    <source>
        <strain evidence="9 10">RmlP026</strain>
    </source>
</reference>
<dbReference type="Proteomes" id="UP000290759">
    <property type="component" value="Unassembled WGS sequence"/>
</dbReference>
<feature type="transmembrane region" description="Helical" evidence="8">
    <location>
        <begin position="431"/>
        <end position="451"/>
    </location>
</feature>
<dbReference type="OrthoDB" id="9807350at2"/>
<evidence type="ECO:0000256" key="1">
    <source>
        <dbReference type="ARBA" id="ARBA00004429"/>
    </source>
</evidence>
<gene>
    <name evidence="9" type="ORF">D3273_05740</name>
</gene>
<evidence type="ECO:0000256" key="7">
    <source>
        <dbReference type="ARBA" id="ARBA00023136"/>
    </source>
</evidence>
<reference evidence="9 10" key="2">
    <citation type="submission" date="2019-02" db="EMBL/GenBank/DDBJ databases">
        <title>'Lichenibacterium ramalinii' gen. nov. sp. nov., 'Lichenibacterium minor' gen. nov. sp. nov.</title>
        <authorList>
            <person name="Pankratov T."/>
        </authorList>
    </citation>
    <scope>NUCLEOTIDE SEQUENCE [LARGE SCALE GENOMIC DNA]</scope>
    <source>
        <strain evidence="9 10">RmlP026</strain>
    </source>
</reference>
<dbReference type="FunFam" id="1.20.1640.10:FF:000001">
    <property type="entry name" value="Efflux pump membrane transporter"/>
    <property type="match status" value="1"/>
</dbReference>
<feature type="transmembrane region" description="Helical" evidence="8">
    <location>
        <begin position="983"/>
        <end position="1001"/>
    </location>
</feature>
<dbReference type="SUPFAM" id="SSF82866">
    <property type="entry name" value="Multidrug efflux transporter AcrB transmembrane domain"/>
    <property type="match status" value="2"/>
</dbReference>
<keyword evidence="4" id="KW-0997">Cell inner membrane</keyword>
<comment type="caution">
    <text evidence="9">The sequence shown here is derived from an EMBL/GenBank/DDBJ whole genome shotgun (WGS) entry which is preliminary data.</text>
</comment>
<keyword evidence="2" id="KW-0813">Transport</keyword>
<feature type="transmembrane region" description="Helical" evidence="8">
    <location>
        <begin position="883"/>
        <end position="900"/>
    </location>
</feature>
<dbReference type="Gene3D" id="3.30.70.1430">
    <property type="entry name" value="Multidrug efflux transporter AcrB pore domain"/>
    <property type="match status" value="2"/>
</dbReference>
<dbReference type="FunFam" id="3.30.70.1430:FF:000001">
    <property type="entry name" value="Efflux pump membrane transporter"/>
    <property type="match status" value="1"/>
</dbReference>
<evidence type="ECO:0000256" key="6">
    <source>
        <dbReference type="ARBA" id="ARBA00022989"/>
    </source>
</evidence>
<keyword evidence="10" id="KW-1185">Reference proteome</keyword>
<organism evidence="9 10">
    <name type="scientific">Lichenibacterium minor</name>
    <dbReference type="NCBI Taxonomy" id="2316528"/>
    <lineage>
        <taxon>Bacteria</taxon>
        <taxon>Pseudomonadati</taxon>
        <taxon>Pseudomonadota</taxon>
        <taxon>Alphaproteobacteria</taxon>
        <taxon>Hyphomicrobiales</taxon>
        <taxon>Lichenihabitantaceae</taxon>
        <taxon>Lichenibacterium</taxon>
    </lineage>
</organism>
<evidence type="ECO:0000256" key="5">
    <source>
        <dbReference type="ARBA" id="ARBA00022692"/>
    </source>
</evidence>
<dbReference type="PANTHER" id="PTHR32063:SF78">
    <property type="entry name" value="ACRB_ACRD_ACRF FAMILY PROTEIN"/>
    <property type="match status" value="1"/>
</dbReference>
<proteinExistence type="predicted"/>
<dbReference type="RefSeq" id="WP_129224425.1">
    <property type="nucleotide sequence ID" value="NZ_QYBB01000004.1"/>
</dbReference>
<sequence length="1067" mass="112239">MNISAPFILRPVATALLAVAVLLAGLMGYKQLSVSSLPQVDFPTVQVTTQLPGANPDTIATLVTAPLERQFGQIPSLAAMSSQSSFGLSQVTLQFNLDRDIDAAAQDVQSGINAAASTLPRNLPYPPVYSKVNPADTPVLTLALTSRATPLRELSDVADTVLAPKISQVSGVGHVSIEGNIRPAVRIQADLPRLAAYAISLEDLRAAVVAANVAAAKGSLDGTSQAYTIAANDQIDAAASYETVVVAYRNGAPVLLRDVAKVVDGLENSRVGGWYAGEPAVIIDVQRQPGANVVETVDRVLRELPQLQKSLSAGVTLKVVHDSTDTIRASIRDVEFTLVLAAGLVVLVVLLFLRTVRATIIAGVALPLSIVATFGVMWAAGFSLDNLSLMALTVGTGFVVDDAIVMIENVVRQIEDGEPPLGAALKGAREIGFTVVSLTASLIAVFIPLLFMSGIVGRMFREFALTLTFAVIVSAVVSLTLTPMMCGRLLRAPRHGAREPWFLRAAEAPVGWMARGYEVSLGWALRRQGLMTVVSLLTLGLTVYLYVIVPKGFLPVQDTGLIDVVLEGAPSASFAEMARLQAEAEAAVRGDPAVTGVVAVLGVGTLNPTSNVAHLQLTLKPSDDRREDAGTVAERVRGELGAIPGATAFVKPVQDIQIATSASRSQYQYTLTGTDAAQVTNWSNKLVRRLKRDPRFAHVADEVQDGGLRAFVDIDRAKAGRLGVTAQMIDDTLNDAFGQRQISTIYGQSNQYRVILEAAPGSADDPRVLDKLYVGVTSGTTTAQTSTGGVTTAATTTAATPGAQVPLVSFATLKRTTAPLSVAHREQFPAAALSFDLADGASLGQAVAGIAEAERDIGMPEALVGAFGADAAEFQHSLAGEPWLVLAAVVTIYLVLGVLYESFVHPLTILSTLPSAGVGALLALMATGHELSIVALIGIILLMGIVKKNAIMMIDFATAAERDEGLTPFDAIERACRLRFRPIMMTTLAALFGAVPLALAHGSGAELRVPLGITIIGGLLLSQLLTLYTTPVIYLQMEALGRRFGIGTAPIPDIEAEGAPEIRRAAE</sequence>
<keyword evidence="5 8" id="KW-0812">Transmembrane</keyword>
<protein>
    <submittedName>
        <fullName evidence="9">Acriflavine resistance protein B</fullName>
    </submittedName>
</protein>
<evidence type="ECO:0000256" key="4">
    <source>
        <dbReference type="ARBA" id="ARBA00022519"/>
    </source>
</evidence>
<accession>A0A4Q2U955</accession>
<feature type="transmembrane region" description="Helical" evidence="8">
    <location>
        <begin position="336"/>
        <end position="353"/>
    </location>
</feature>
<dbReference type="EMBL" id="QYBB01000004">
    <property type="protein sequence ID" value="RYC32962.1"/>
    <property type="molecule type" value="Genomic_DNA"/>
</dbReference>
<dbReference type="GO" id="GO:0005886">
    <property type="term" value="C:plasma membrane"/>
    <property type="evidence" value="ECO:0007669"/>
    <property type="project" value="UniProtKB-SubCell"/>
</dbReference>
<dbReference type="Gene3D" id="3.30.70.1440">
    <property type="entry name" value="Multidrug efflux transporter AcrB pore domain"/>
    <property type="match status" value="1"/>
</dbReference>
<evidence type="ECO:0000313" key="9">
    <source>
        <dbReference type="EMBL" id="RYC32962.1"/>
    </source>
</evidence>
<dbReference type="GO" id="GO:0042910">
    <property type="term" value="F:xenobiotic transmembrane transporter activity"/>
    <property type="evidence" value="ECO:0007669"/>
    <property type="project" value="TreeGrafter"/>
</dbReference>
<feature type="transmembrane region" description="Helical" evidence="8">
    <location>
        <begin position="529"/>
        <end position="549"/>
    </location>
</feature>
<dbReference type="Pfam" id="PF00873">
    <property type="entry name" value="ACR_tran"/>
    <property type="match status" value="1"/>
</dbReference>
<evidence type="ECO:0000256" key="8">
    <source>
        <dbReference type="SAM" id="Phobius"/>
    </source>
</evidence>
<evidence type="ECO:0000256" key="2">
    <source>
        <dbReference type="ARBA" id="ARBA00022448"/>
    </source>
</evidence>
<dbReference type="PRINTS" id="PR00702">
    <property type="entry name" value="ACRIFLAVINRP"/>
</dbReference>
<evidence type="ECO:0000313" key="10">
    <source>
        <dbReference type="Proteomes" id="UP000290759"/>
    </source>
</evidence>
<feature type="transmembrane region" description="Helical" evidence="8">
    <location>
        <begin position="1013"/>
        <end position="1035"/>
    </location>
</feature>
<keyword evidence="7 8" id="KW-0472">Membrane</keyword>
<name>A0A4Q2U955_9HYPH</name>
<keyword evidence="6 8" id="KW-1133">Transmembrane helix</keyword>
<feature type="transmembrane region" description="Helical" evidence="8">
    <location>
        <begin position="463"/>
        <end position="481"/>
    </location>
</feature>
<keyword evidence="3" id="KW-1003">Cell membrane</keyword>
<dbReference type="SUPFAM" id="SSF82714">
    <property type="entry name" value="Multidrug efflux transporter AcrB TolC docking domain, DN and DC subdomains"/>
    <property type="match status" value="2"/>
</dbReference>
<dbReference type="InterPro" id="IPR027463">
    <property type="entry name" value="AcrB_DN_DC_subdom"/>
</dbReference>
<dbReference type="PANTHER" id="PTHR32063">
    <property type="match status" value="1"/>
</dbReference>
<evidence type="ECO:0000256" key="3">
    <source>
        <dbReference type="ARBA" id="ARBA00022475"/>
    </source>
</evidence>
<comment type="subcellular location">
    <subcellularLocation>
        <location evidence="1">Cell inner membrane</location>
        <topology evidence="1">Multi-pass membrane protein</topology>
    </subcellularLocation>
</comment>
<dbReference type="InterPro" id="IPR001036">
    <property type="entry name" value="Acrflvin-R"/>
</dbReference>
<dbReference type="SUPFAM" id="SSF82693">
    <property type="entry name" value="Multidrug efflux transporter AcrB pore domain, PN1, PN2, PC1 and PC2 subdomains"/>
    <property type="match status" value="3"/>
</dbReference>
<dbReference type="Gene3D" id="3.30.2090.10">
    <property type="entry name" value="Multidrug efflux transporter AcrB TolC docking domain, DN and DC subdomains"/>
    <property type="match status" value="2"/>
</dbReference>